<dbReference type="Gene3D" id="3.40.47.10">
    <property type="match status" value="1"/>
</dbReference>
<sequence>MVDSPDGLWEVVAASRDVMSDFPDDRSWAFGVTNRRKSRRYRQSYTRCGQFLANVADFDNTFFGIAPSETLDLQ</sequence>
<dbReference type="InterPro" id="IPR014030">
    <property type="entry name" value="Ketoacyl_synth_N"/>
</dbReference>
<dbReference type="SUPFAM" id="SSF53901">
    <property type="entry name" value="Thiolase-like"/>
    <property type="match status" value="1"/>
</dbReference>
<dbReference type="AlphaFoldDB" id="A0AAD0P7Y4"/>
<dbReference type="PANTHER" id="PTHR43775:SF51">
    <property type="entry name" value="INACTIVE PHENOLPHTHIOCEROL SYNTHESIS POLYKETIDE SYNTHASE TYPE I PKS1-RELATED"/>
    <property type="match status" value="1"/>
</dbReference>
<dbReference type="InterPro" id="IPR016039">
    <property type="entry name" value="Thiolase-like"/>
</dbReference>
<dbReference type="Proteomes" id="UP000249682">
    <property type="component" value="Chromosome"/>
</dbReference>
<name>A0AAD0P7Y4_MYCLR</name>
<evidence type="ECO:0000256" key="1">
    <source>
        <dbReference type="ARBA" id="ARBA00022679"/>
    </source>
</evidence>
<dbReference type="GO" id="GO:0006633">
    <property type="term" value="P:fatty acid biosynthetic process"/>
    <property type="evidence" value="ECO:0007669"/>
    <property type="project" value="TreeGrafter"/>
</dbReference>
<feature type="domain" description="Beta-ketoacyl synthase-like N-terminal" evidence="2">
    <location>
        <begin position="4"/>
        <end position="71"/>
    </location>
</feature>
<organism evidence="3 4">
    <name type="scientific">Mycobacterium leprae</name>
    <dbReference type="NCBI Taxonomy" id="1769"/>
    <lineage>
        <taxon>Bacteria</taxon>
        <taxon>Bacillati</taxon>
        <taxon>Actinomycetota</taxon>
        <taxon>Actinomycetes</taxon>
        <taxon>Mycobacteriales</taxon>
        <taxon>Mycobacteriaceae</taxon>
        <taxon>Mycobacterium</taxon>
    </lineage>
</organism>
<dbReference type="Pfam" id="PF00109">
    <property type="entry name" value="ketoacyl-synt"/>
    <property type="match status" value="1"/>
</dbReference>
<dbReference type="GO" id="GO:0004312">
    <property type="term" value="F:fatty acid synthase activity"/>
    <property type="evidence" value="ECO:0007669"/>
    <property type="project" value="TreeGrafter"/>
</dbReference>
<reference evidence="3 4" key="1">
    <citation type="submission" date="2018-05" db="EMBL/GenBank/DDBJ databases">
        <title>Evolution of small genomes with special reference to Mycobacterium leprae.</title>
        <authorList>
            <person name="Mohanty P.S."/>
            <person name="Bansal A.K."/>
            <person name="Gupta U.D."/>
            <person name="Naaz F."/>
            <person name="Dwivedi V.D."/>
            <person name="Singh H."/>
            <person name="Gupta G."/>
            <person name="Sharma S."/>
            <person name="Arora M."/>
        </authorList>
    </citation>
    <scope>NUCLEOTIDE SEQUENCE [LARGE SCALE GENOMIC DNA]</scope>
    <source>
        <strain evidence="3 4">MRHRU-235-G</strain>
    </source>
</reference>
<evidence type="ECO:0000313" key="4">
    <source>
        <dbReference type="Proteomes" id="UP000249682"/>
    </source>
</evidence>
<evidence type="ECO:0000259" key="2">
    <source>
        <dbReference type="Pfam" id="PF00109"/>
    </source>
</evidence>
<dbReference type="InterPro" id="IPR050091">
    <property type="entry name" value="PKS_NRPS_Biosynth_Enz"/>
</dbReference>
<accession>A0AAD0P7Y4</accession>
<gene>
    <name evidence="3" type="ORF">DIJ64_07720</name>
</gene>
<keyword evidence="1" id="KW-0808">Transferase</keyword>
<protein>
    <recommendedName>
        <fullName evidence="2">Beta-ketoacyl synthase-like N-terminal domain-containing protein</fullName>
    </recommendedName>
</protein>
<dbReference type="PANTHER" id="PTHR43775">
    <property type="entry name" value="FATTY ACID SYNTHASE"/>
    <property type="match status" value="1"/>
</dbReference>
<dbReference type="EMBL" id="CP029543">
    <property type="protein sequence ID" value="AWV47994.1"/>
    <property type="molecule type" value="Genomic_DNA"/>
</dbReference>
<proteinExistence type="predicted"/>
<evidence type="ECO:0000313" key="3">
    <source>
        <dbReference type="EMBL" id="AWV47994.1"/>
    </source>
</evidence>